<keyword evidence="2" id="KW-1185">Reference proteome</keyword>
<protein>
    <recommendedName>
        <fullName evidence="3">Sulfotransferase domain-containing protein</fullName>
    </recommendedName>
</protein>
<evidence type="ECO:0000313" key="2">
    <source>
        <dbReference type="Proteomes" id="UP001595897"/>
    </source>
</evidence>
<proteinExistence type="predicted"/>
<gene>
    <name evidence="1" type="ORF">ACFO4O_07800</name>
</gene>
<dbReference type="InterPro" id="IPR027417">
    <property type="entry name" value="P-loop_NTPase"/>
</dbReference>
<dbReference type="Proteomes" id="UP001595897">
    <property type="component" value="Unassembled WGS sequence"/>
</dbReference>
<organism evidence="1 2">
    <name type="scientific">Glaciecola siphonariae</name>
    <dbReference type="NCBI Taxonomy" id="521012"/>
    <lineage>
        <taxon>Bacteria</taxon>
        <taxon>Pseudomonadati</taxon>
        <taxon>Pseudomonadota</taxon>
        <taxon>Gammaproteobacteria</taxon>
        <taxon>Alteromonadales</taxon>
        <taxon>Alteromonadaceae</taxon>
        <taxon>Glaciecola</taxon>
    </lineage>
</organism>
<comment type="caution">
    <text evidence="1">The sequence shown here is derived from an EMBL/GenBank/DDBJ whole genome shotgun (WGS) entry which is preliminary data.</text>
</comment>
<sequence length="325" mass="37272">MKTLYLHVGPHKTGTTAIQKFMLDNQQTLFAEGLLYPKRFIRIFGHHHIRERIAQRAFTDEDIAFFKDSQCNFVVSSEDLISLNKQDFSYFKQSLPFLNIKVVFSWRRASYKLYSIWQEVIKHGGTVDFFEYYHEHLARPAMSQMLSPDLKLGMFSQVFGKENICLIDYDASANNNSLIEDFLQAVGSQINDQMTFDANNESARNVSLSVEDTETVRALNYLLKDKASGPIVRTAFQEHKESLSGDDLSYVQGLINEFATALRIGNYAIDIRAEKLMSQDYASNMLNYEPRAGSKEVKLPSTKWLLDAKAHECLLRIANKMSELM</sequence>
<dbReference type="SUPFAM" id="SSF52540">
    <property type="entry name" value="P-loop containing nucleoside triphosphate hydrolases"/>
    <property type="match status" value="1"/>
</dbReference>
<accession>A0ABV9LX80</accession>
<evidence type="ECO:0000313" key="1">
    <source>
        <dbReference type="EMBL" id="MFC4700053.1"/>
    </source>
</evidence>
<evidence type="ECO:0008006" key="3">
    <source>
        <dbReference type="Google" id="ProtNLM"/>
    </source>
</evidence>
<reference evidence="2" key="1">
    <citation type="journal article" date="2019" name="Int. J. Syst. Evol. Microbiol.">
        <title>The Global Catalogue of Microorganisms (GCM) 10K type strain sequencing project: providing services to taxonomists for standard genome sequencing and annotation.</title>
        <authorList>
            <consortium name="The Broad Institute Genomics Platform"/>
            <consortium name="The Broad Institute Genome Sequencing Center for Infectious Disease"/>
            <person name="Wu L."/>
            <person name="Ma J."/>
        </authorList>
    </citation>
    <scope>NUCLEOTIDE SEQUENCE [LARGE SCALE GENOMIC DNA]</scope>
    <source>
        <strain evidence="2">KACC 12507</strain>
    </source>
</reference>
<dbReference type="Gene3D" id="3.40.50.300">
    <property type="entry name" value="P-loop containing nucleotide triphosphate hydrolases"/>
    <property type="match status" value="1"/>
</dbReference>
<name>A0ABV9LX80_9ALTE</name>
<dbReference type="EMBL" id="JBHSGU010000002">
    <property type="protein sequence ID" value="MFC4700053.1"/>
    <property type="molecule type" value="Genomic_DNA"/>
</dbReference>
<dbReference type="RefSeq" id="WP_382407139.1">
    <property type="nucleotide sequence ID" value="NZ_JBHSGU010000002.1"/>
</dbReference>